<keyword evidence="2 7" id="KW-0813">Transport</keyword>
<dbReference type="OrthoDB" id="271448at2759"/>
<dbReference type="InParanoid" id="A0A067P7L7"/>
<keyword evidence="5" id="KW-0862">Zinc</keyword>
<dbReference type="EMBL" id="KL197755">
    <property type="protein sequence ID" value="KDQ50779.1"/>
    <property type="molecule type" value="Genomic_DNA"/>
</dbReference>
<dbReference type="Proteomes" id="UP000027265">
    <property type="component" value="Unassembled WGS sequence"/>
</dbReference>
<protein>
    <recommendedName>
        <fullName evidence="7">Vacuolar protein-sorting-associated protein 36</fullName>
    </recommendedName>
    <alternativeName>
        <fullName evidence="7">ESCRT-II complex subunit VPS36</fullName>
    </alternativeName>
</protein>
<dbReference type="PANTHER" id="PTHR13128">
    <property type="entry name" value="VACUOLAR PROTEIN-SORTING-ASSOCIATED PROTEIN 36"/>
    <property type="match status" value="1"/>
</dbReference>
<dbReference type="SMART" id="SM00547">
    <property type="entry name" value="ZnF_RBZ"/>
    <property type="match status" value="2"/>
</dbReference>
<dbReference type="GO" id="GO:0032266">
    <property type="term" value="F:phosphatidylinositol-3-phosphate binding"/>
    <property type="evidence" value="ECO:0007669"/>
    <property type="project" value="UniProtKB-UniRule"/>
</dbReference>
<dbReference type="FunCoup" id="A0A067P7L7">
    <property type="interactions" value="128"/>
</dbReference>
<dbReference type="Pfam" id="PF11605">
    <property type="entry name" value="Vps36_ESCRT-II"/>
    <property type="match status" value="1"/>
</dbReference>
<comment type="similarity">
    <text evidence="1 7">Belongs to the VPS36 family.</text>
</comment>
<sequence>MSLAVYTKPVDGTIPVAALLYDDEDLLASQDGVGIYDGNQKSPPHQSGSIHITSHRLFFITSSSYPFRSQSSSASLDDSFSLDLASISQTEYYAGLFTSSAKITLHLTPQSALSPSGSAPAEAGAESNNWATWECEVCGYRNPPGLSPAKSAVCGLCGVPRSISSPSSSSSPSPAPIRNSKPSSLPTLSTASHLQTRAISTPPSPDTDAQPTSDFIECPACTFHNHPSLRVCEICSTALPPRVPQGAHAKSAPTSRAMTPAPGPPSLDADEPGMIKLSFRKGGDKNMYAVLKRSLLGKGWEVKEVIARKSGTSTPGTGSATPGVSGINQILQSIQTTSQARQTDLSSALSDLEALMNQTKKMVNLAKDLCIRWEAIEAKNAFNPYPTAATPTASSSNTTHDKESAKFIRNSLSQLGLQLPNAPVTQDMYDDERRWVEGLAVELAGVLQGSQGMNSVGGIMKRRGIVGLDEIWGGWNRARGVALIPPSTFLSVLPHLQVHTNPTLLTRSFPSGLTVLHTPPYTHKAFTARLVSLLTLSGEKTTLDIAREEEVNVGLAREMVEAVERDGEVVRDEDGGEGEGGVFGGGKEVRWWRNVFVEYAWDGQTF</sequence>
<accession>A0A067P7L7</accession>
<dbReference type="SUPFAM" id="SSF50729">
    <property type="entry name" value="PH domain-like"/>
    <property type="match status" value="1"/>
</dbReference>
<keyword evidence="3" id="KW-0479">Metal-binding</keyword>
<feature type="compositionally biased region" description="Polar residues" evidence="8">
    <location>
        <begin position="181"/>
        <end position="192"/>
    </location>
</feature>
<dbReference type="InterPro" id="IPR021648">
    <property type="entry name" value="GLUE_dom"/>
</dbReference>
<dbReference type="HOGENOM" id="CLU_015433_3_0_1"/>
<dbReference type="AlphaFoldDB" id="A0A067P7L7"/>
<evidence type="ECO:0000313" key="11">
    <source>
        <dbReference type="Proteomes" id="UP000027265"/>
    </source>
</evidence>
<dbReference type="InterPro" id="IPR001876">
    <property type="entry name" value="Znf_RanBP2"/>
</dbReference>
<dbReference type="Pfam" id="PF00641">
    <property type="entry name" value="Zn_ribbon_RanBP"/>
    <property type="match status" value="1"/>
</dbReference>
<evidence type="ECO:0000313" key="10">
    <source>
        <dbReference type="EMBL" id="KDQ50779.1"/>
    </source>
</evidence>
<keyword evidence="6 7" id="KW-0653">Protein transport</keyword>
<dbReference type="GO" id="GO:0043328">
    <property type="term" value="P:protein transport to vacuole involved in ubiquitin-dependent protein catabolic process via the multivesicular body sorting pathway"/>
    <property type="evidence" value="ECO:0007669"/>
    <property type="project" value="UniProtKB-UniRule"/>
</dbReference>
<dbReference type="InterPro" id="IPR036388">
    <property type="entry name" value="WH-like_DNA-bd_sf"/>
</dbReference>
<dbReference type="GO" id="GO:0031902">
    <property type="term" value="C:late endosome membrane"/>
    <property type="evidence" value="ECO:0007669"/>
    <property type="project" value="UniProtKB-UniRule"/>
</dbReference>
<keyword evidence="4" id="KW-0863">Zinc-finger</keyword>
<dbReference type="SUPFAM" id="SSF46785">
    <property type="entry name" value="Winged helix' DNA-binding domain"/>
    <property type="match status" value="1"/>
</dbReference>
<evidence type="ECO:0000256" key="1">
    <source>
        <dbReference type="ARBA" id="ARBA00009697"/>
    </source>
</evidence>
<evidence type="ECO:0000256" key="2">
    <source>
        <dbReference type="ARBA" id="ARBA00022448"/>
    </source>
</evidence>
<evidence type="ECO:0000256" key="6">
    <source>
        <dbReference type="ARBA" id="ARBA00022927"/>
    </source>
</evidence>
<dbReference type="Gene3D" id="6.10.140.260">
    <property type="match status" value="1"/>
</dbReference>
<dbReference type="Pfam" id="PF04157">
    <property type="entry name" value="EAP30"/>
    <property type="match status" value="1"/>
</dbReference>
<proteinExistence type="inferred from homology"/>
<keyword evidence="7" id="KW-0967">Endosome</keyword>
<evidence type="ECO:0000256" key="8">
    <source>
        <dbReference type="SAM" id="MobiDB-lite"/>
    </source>
</evidence>
<name>A0A067P7L7_9AGAM</name>
<dbReference type="InterPro" id="IPR011993">
    <property type="entry name" value="PH-like_dom_sf"/>
</dbReference>
<keyword evidence="11" id="KW-1185">Reference proteome</keyword>
<comment type="function">
    <text evidence="7">Component of the ESCRT-II complex (endosomal sorting complex required for transport II), which is required for multivesicular body (MVB) formation and sorting of endosomal cargo proteins into MVBs.</text>
</comment>
<dbReference type="GO" id="GO:0008270">
    <property type="term" value="F:zinc ion binding"/>
    <property type="evidence" value="ECO:0007669"/>
    <property type="project" value="UniProtKB-KW"/>
</dbReference>
<evidence type="ECO:0000256" key="4">
    <source>
        <dbReference type="ARBA" id="ARBA00022771"/>
    </source>
</evidence>
<evidence type="ECO:0000256" key="5">
    <source>
        <dbReference type="ARBA" id="ARBA00022833"/>
    </source>
</evidence>
<keyword evidence="7" id="KW-0963">Cytoplasm</keyword>
<comment type="subunit">
    <text evidence="7">Component of the endosomal sorting complex required for transport II (ESCRT-II).</text>
</comment>
<evidence type="ECO:0000256" key="3">
    <source>
        <dbReference type="ARBA" id="ARBA00022723"/>
    </source>
</evidence>
<evidence type="ECO:0000256" key="7">
    <source>
        <dbReference type="RuleBase" id="RU367095"/>
    </source>
</evidence>
<feature type="compositionally biased region" description="Low complexity" evidence="8">
    <location>
        <begin position="164"/>
        <end position="180"/>
    </location>
</feature>
<evidence type="ECO:0000259" key="9">
    <source>
        <dbReference type="SMART" id="SM00547"/>
    </source>
</evidence>
<dbReference type="InterPro" id="IPR037855">
    <property type="entry name" value="Vps36"/>
</dbReference>
<comment type="subcellular location">
    <subcellularLocation>
        <location evidence="7">Cytoplasm</location>
    </subcellularLocation>
    <subcellularLocation>
        <location evidence="7">Endosome</location>
    </subcellularLocation>
</comment>
<dbReference type="STRING" id="933084.A0A067P7L7"/>
<feature type="region of interest" description="Disordered" evidence="8">
    <location>
        <begin position="164"/>
        <end position="192"/>
    </location>
</feature>
<reference evidence="11" key="1">
    <citation type="journal article" date="2014" name="Proc. Natl. Acad. Sci. U.S.A.">
        <title>Extensive sampling of basidiomycete genomes demonstrates inadequacy of the white-rot/brown-rot paradigm for wood decay fungi.</title>
        <authorList>
            <person name="Riley R."/>
            <person name="Salamov A.A."/>
            <person name="Brown D.W."/>
            <person name="Nagy L.G."/>
            <person name="Floudas D."/>
            <person name="Held B.W."/>
            <person name="Levasseur A."/>
            <person name="Lombard V."/>
            <person name="Morin E."/>
            <person name="Otillar R."/>
            <person name="Lindquist E.A."/>
            <person name="Sun H."/>
            <person name="LaButti K.M."/>
            <person name="Schmutz J."/>
            <person name="Jabbour D."/>
            <person name="Luo H."/>
            <person name="Baker S.E."/>
            <person name="Pisabarro A.G."/>
            <person name="Walton J.D."/>
            <person name="Blanchette R.A."/>
            <person name="Henrissat B."/>
            <person name="Martin F."/>
            <person name="Cullen D."/>
            <person name="Hibbett D.S."/>
            <person name="Grigoriev I.V."/>
        </authorList>
    </citation>
    <scope>NUCLEOTIDE SEQUENCE [LARGE SCALE GENOMIC DNA]</scope>
    <source>
        <strain evidence="11">MUCL 33604</strain>
    </source>
</reference>
<feature type="domain" description="RanBP2-type" evidence="9">
    <location>
        <begin position="214"/>
        <end position="238"/>
    </location>
</feature>
<feature type="domain" description="RanBP2-type" evidence="9">
    <location>
        <begin position="131"/>
        <end position="160"/>
    </location>
</feature>
<dbReference type="Gene3D" id="2.30.29.30">
    <property type="entry name" value="Pleckstrin-homology domain (PH domain)/Phosphotyrosine-binding domain (PTB)"/>
    <property type="match status" value="1"/>
</dbReference>
<dbReference type="InterPro" id="IPR036390">
    <property type="entry name" value="WH_DNA-bd_sf"/>
</dbReference>
<organism evidence="10 11">
    <name type="scientific">Jaapia argillacea MUCL 33604</name>
    <dbReference type="NCBI Taxonomy" id="933084"/>
    <lineage>
        <taxon>Eukaryota</taxon>
        <taxon>Fungi</taxon>
        <taxon>Dikarya</taxon>
        <taxon>Basidiomycota</taxon>
        <taxon>Agaricomycotina</taxon>
        <taxon>Agaricomycetes</taxon>
        <taxon>Agaricomycetidae</taxon>
        <taxon>Jaapiales</taxon>
        <taxon>Jaapiaceae</taxon>
        <taxon>Jaapia</taxon>
    </lineage>
</organism>
<dbReference type="Gene3D" id="2.30.30.380">
    <property type="entry name" value="Zn-finger domain of Sec23/24"/>
    <property type="match status" value="1"/>
</dbReference>
<dbReference type="Gene3D" id="1.10.10.10">
    <property type="entry name" value="Winged helix-like DNA-binding domain superfamily/Winged helix DNA-binding domain"/>
    <property type="match status" value="2"/>
</dbReference>
<dbReference type="GO" id="GO:0043130">
    <property type="term" value="F:ubiquitin binding"/>
    <property type="evidence" value="ECO:0007669"/>
    <property type="project" value="UniProtKB-UniRule"/>
</dbReference>
<gene>
    <name evidence="10" type="ORF">JAAARDRAFT_141403</name>
</gene>
<dbReference type="GO" id="GO:0000814">
    <property type="term" value="C:ESCRT II complex"/>
    <property type="evidence" value="ECO:0007669"/>
    <property type="project" value="UniProtKB-UniRule"/>
</dbReference>
<dbReference type="InterPro" id="IPR040608">
    <property type="entry name" value="Snf8/Vps36"/>
</dbReference>
<feature type="region of interest" description="Disordered" evidence="8">
    <location>
        <begin position="246"/>
        <end position="272"/>
    </location>
</feature>
<dbReference type="PANTHER" id="PTHR13128:SF12">
    <property type="entry name" value="VACUOLAR PROTEIN-SORTING-ASSOCIATED PROTEIN 36"/>
    <property type="match status" value="1"/>
</dbReference>